<protein>
    <submittedName>
        <fullName evidence="3">Recombinase family protein</fullName>
    </submittedName>
</protein>
<dbReference type="RefSeq" id="WP_203003927.1">
    <property type="nucleotide sequence ID" value="NZ_JADWYW010000699.1"/>
</dbReference>
<evidence type="ECO:0000313" key="3">
    <source>
        <dbReference type="EMBL" id="MBL7632583.1"/>
    </source>
</evidence>
<keyword evidence="4" id="KW-1185">Reference proteome</keyword>
<feature type="domain" description="Resolvase/invertase-type recombinase catalytic" evidence="2">
    <location>
        <begin position="18"/>
        <end position="86"/>
    </location>
</feature>
<organism evidence="3 4">
    <name type="scientific">Frankia nepalensis</name>
    <dbReference type="NCBI Taxonomy" id="1836974"/>
    <lineage>
        <taxon>Bacteria</taxon>
        <taxon>Bacillati</taxon>
        <taxon>Actinomycetota</taxon>
        <taxon>Actinomycetes</taxon>
        <taxon>Frankiales</taxon>
        <taxon>Frankiaceae</taxon>
        <taxon>Frankia</taxon>
    </lineage>
</organism>
<sequence length="133" mass="14220">MSAAPEPAKVVYGYISLEHADEAEIDRLHDQLARHARAEGLALAEVFVDRCVPPGRIVRPGLTVLLETVRRSEASGVLVMDVDHLSPLPAVRRAIEVEVETLGAQVFTATAPPAGHSQADPRTRAASPSLRSA</sequence>
<evidence type="ECO:0000259" key="2">
    <source>
        <dbReference type="Pfam" id="PF00239"/>
    </source>
</evidence>
<name>A0A937RHY9_9ACTN</name>
<dbReference type="InterPro" id="IPR036162">
    <property type="entry name" value="Resolvase-like_N_sf"/>
</dbReference>
<proteinExistence type="predicted"/>
<dbReference type="Gene3D" id="3.40.50.1390">
    <property type="entry name" value="Resolvase, N-terminal catalytic domain"/>
    <property type="match status" value="1"/>
</dbReference>
<gene>
    <name evidence="3" type="ORF">I7412_36615</name>
</gene>
<comment type="caution">
    <text evidence="3">The sequence shown here is derived from an EMBL/GenBank/DDBJ whole genome shotgun (WGS) entry which is preliminary data.</text>
</comment>
<evidence type="ECO:0000313" key="4">
    <source>
        <dbReference type="Proteomes" id="UP000604475"/>
    </source>
</evidence>
<evidence type="ECO:0000256" key="1">
    <source>
        <dbReference type="SAM" id="MobiDB-lite"/>
    </source>
</evidence>
<dbReference type="Proteomes" id="UP000604475">
    <property type="component" value="Unassembled WGS sequence"/>
</dbReference>
<dbReference type="Pfam" id="PF00239">
    <property type="entry name" value="Resolvase"/>
    <property type="match status" value="1"/>
</dbReference>
<accession>A0A937RHY9</accession>
<dbReference type="AlphaFoldDB" id="A0A937RHY9"/>
<dbReference type="InterPro" id="IPR006119">
    <property type="entry name" value="Resolv_N"/>
</dbReference>
<dbReference type="GO" id="GO:0000150">
    <property type="term" value="F:DNA strand exchange activity"/>
    <property type="evidence" value="ECO:0007669"/>
    <property type="project" value="InterPro"/>
</dbReference>
<feature type="region of interest" description="Disordered" evidence="1">
    <location>
        <begin position="108"/>
        <end position="133"/>
    </location>
</feature>
<dbReference type="GO" id="GO:0003677">
    <property type="term" value="F:DNA binding"/>
    <property type="evidence" value="ECO:0007669"/>
    <property type="project" value="InterPro"/>
</dbReference>
<reference evidence="3" key="1">
    <citation type="submission" date="2020-12" db="EMBL/GenBank/DDBJ databases">
        <title>Genomic characterization of non-nitrogen-fixing Frankia strains.</title>
        <authorList>
            <person name="Carlos-Shanley C."/>
            <person name="Guerra T."/>
            <person name="Hahn D."/>
        </authorList>
    </citation>
    <scope>NUCLEOTIDE SEQUENCE</scope>
    <source>
        <strain evidence="3">CN6</strain>
    </source>
</reference>
<dbReference type="EMBL" id="JAEACQ010000342">
    <property type="protein sequence ID" value="MBL7632583.1"/>
    <property type="molecule type" value="Genomic_DNA"/>
</dbReference>